<protein>
    <submittedName>
        <fullName evidence="2">GalE2</fullName>
        <ecNumber evidence="2">5.1.3.2</ecNumber>
    </submittedName>
</protein>
<dbReference type="eggNOG" id="COG0451">
    <property type="taxonomic scope" value="Bacteria"/>
</dbReference>
<dbReference type="Proteomes" id="UP000000442">
    <property type="component" value="Chromosome"/>
</dbReference>
<dbReference type="KEGG" id="dat:HRM2_29780"/>
<dbReference type="STRING" id="177437.HRM2_29780"/>
<evidence type="ECO:0000259" key="1">
    <source>
        <dbReference type="Pfam" id="PF01370"/>
    </source>
</evidence>
<dbReference type="OrthoDB" id="9804595at2"/>
<gene>
    <name evidence="2" type="primary">galE2</name>
    <name evidence="2" type="ordered locus">HRM2_29780</name>
</gene>
<name>C0QK35_DESAH</name>
<evidence type="ECO:0000313" key="2">
    <source>
        <dbReference type="EMBL" id="ACN16061.1"/>
    </source>
</evidence>
<dbReference type="Pfam" id="PF01370">
    <property type="entry name" value="Epimerase"/>
    <property type="match status" value="1"/>
</dbReference>
<dbReference type="InterPro" id="IPR001509">
    <property type="entry name" value="Epimerase_deHydtase"/>
</dbReference>
<dbReference type="EC" id="5.1.3.2" evidence="2"/>
<dbReference type="HOGENOM" id="CLU_007383_6_1_7"/>
<organism evidence="2 3">
    <name type="scientific">Desulforapulum autotrophicum (strain ATCC 43914 / DSM 3382 / VKM B-1955 / HRM2)</name>
    <name type="common">Desulfobacterium autotrophicum</name>
    <dbReference type="NCBI Taxonomy" id="177437"/>
    <lineage>
        <taxon>Bacteria</taxon>
        <taxon>Pseudomonadati</taxon>
        <taxon>Thermodesulfobacteriota</taxon>
        <taxon>Desulfobacteria</taxon>
        <taxon>Desulfobacterales</taxon>
        <taxon>Desulfobacteraceae</taxon>
        <taxon>Desulforapulum</taxon>
    </lineage>
</organism>
<dbReference type="PANTHER" id="PTHR43245:SF58">
    <property type="entry name" value="BLL5923 PROTEIN"/>
    <property type="match status" value="1"/>
</dbReference>
<accession>C0QK35</accession>
<sequence length="337" mass="36457">MGVPILLKQVLVTGATGMVGRSLVNALLKKGYCVRALVRKKVDEDILPARVEQVTGDITDAASVCSAMAGVCFVFHLAARLHVNNPSPDQKEQYQGVNVTGTLNVIEAASSARVDRIIFFSTISVYGAGKNNQAVDEGSETMPDTLYARTKLKAEQLIDQFCADRSGAPEVTILRLASVYGAGVKGNYRLMINAVQKGGFIFLGNGNNCRTLVHEEDVAAAAILAAEHPMARGKIYNVTDGTTHTVKAIVGAIARALERQPLELHVHETIIRAILNLLELSLFQGLPGVEKIGYMINKMNEHVAVRGEKIQQDLGFVPQWGLDRGMKQALKEGRSKP</sequence>
<keyword evidence="2" id="KW-0413">Isomerase</keyword>
<reference evidence="2 3" key="1">
    <citation type="journal article" date="2009" name="Environ. Microbiol.">
        <title>Genome sequence of Desulfobacterium autotrophicum HRM2, a marine sulfate reducer oxidizing organic carbon completely to carbon dioxide.</title>
        <authorList>
            <person name="Strittmatter A.W."/>
            <person name="Liesegang H."/>
            <person name="Rabus R."/>
            <person name="Decker I."/>
            <person name="Amann J."/>
            <person name="Andres S."/>
            <person name="Henne A."/>
            <person name="Fricke W.F."/>
            <person name="Martinez-Arias R."/>
            <person name="Bartels D."/>
            <person name="Goesmann A."/>
            <person name="Krause L."/>
            <person name="Puehler A."/>
            <person name="Klenk H.P."/>
            <person name="Richter M."/>
            <person name="Schuler M."/>
            <person name="Gloeckner F.O."/>
            <person name="Meyerdierks A."/>
            <person name="Gottschalk G."/>
            <person name="Amann R."/>
        </authorList>
    </citation>
    <scope>NUCLEOTIDE SEQUENCE [LARGE SCALE GENOMIC DNA]</scope>
    <source>
        <strain evidence="3">ATCC 43914 / DSM 3382 / HRM2</strain>
    </source>
</reference>
<dbReference type="RefSeq" id="WP_015904823.1">
    <property type="nucleotide sequence ID" value="NC_012108.1"/>
</dbReference>
<dbReference type="InterPro" id="IPR050177">
    <property type="entry name" value="Lipid_A_modif_metabolic_enz"/>
</dbReference>
<dbReference type="Gene3D" id="3.40.50.720">
    <property type="entry name" value="NAD(P)-binding Rossmann-like Domain"/>
    <property type="match status" value="1"/>
</dbReference>
<dbReference type="EMBL" id="CP001087">
    <property type="protein sequence ID" value="ACN16061.1"/>
    <property type="molecule type" value="Genomic_DNA"/>
</dbReference>
<feature type="domain" description="NAD-dependent epimerase/dehydratase" evidence="1">
    <location>
        <begin position="10"/>
        <end position="238"/>
    </location>
</feature>
<dbReference type="GO" id="GO:0003978">
    <property type="term" value="F:UDP-glucose 4-epimerase activity"/>
    <property type="evidence" value="ECO:0007669"/>
    <property type="project" value="UniProtKB-EC"/>
</dbReference>
<proteinExistence type="predicted"/>
<dbReference type="AlphaFoldDB" id="C0QK35"/>
<dbReference type="InterPro" id="IPR036291">
    <property type="entry name" value="NAD(P)-bd_dom_sf"/>
</dbReference>
<evidence type="ECO:0000313" key="3">
    <source>
        <dbReference type="Proteomes" id="UP000000442"/>
    </source>
</evidence>
<dbReference type="SUPFAM" id="SSF51735">
    <property type="entry name" value="NAD(P)-binding Rossmann-fold domains"/>
    <property type="match status" value="1"/>
</dbReference>
<keyword evidence="3" id="KW-1185">Reference proteome</keyword>
<dbReference type="PANTHER" id="PTHR43245">
    <property type="entry name" value="BIFUNCTIONAL POLYMYXIN RESISTANCE PROTEIN ARNA"/>
    <property type="match status" value="1"/>
</dbReference>